<dbReference type="EMBL" id="SKBU01000015">
    <property type="protein sequence ID" value="TCJ16819.1"/>
    <property type="molecule type" value="Genomic_DNA"/>
</dbReference>
<dbReference type="AlphaFoldDB" id="A0A4R1BHU4"/>
<comment type="caution">
    <text evidence="1">The sequence shown here is derived from an EMBL/GenBank/DDBJ whole genome shotgun (WGS) entry which is preliminary data.</text>
</comment>
<evidence type="ECO:0000313" key="1">
    <source>
        <dbReference type="EMBL" id="TCJ16819.1"/>
    </source>
</evidence>
<evidence type="ECO:0000313" key="2">
    <source>
        <dbReference type="Proteomes" id="UP000295244"/>
    </source>
</evidence>
<accession>A0A4R1BHU4</accession>
<name>A0A4R1BHU4_9ACTN</name>
<gene>
    <name evidence="1" type="ORF">E0L93_08845</name>
</gene>
<dbReference type="RefSeq" id="WP_132691033.1">
    <property type="nucleotide sequence ID" value="NZ_SKBU01000015.1"/>
</dbReference>
<dbReference type="Proteomes" id="UP000295244">
    <property type="component" value="Unassembled WGS sequence"/>
</dbReference>
<sequence>MRRFRRRRRAAPLLIFLAALCTVAALPVYLTSLPGDPRPLPELETPVVTVGMPQDVEASPLPAPGAPEPVYALTPGGRSAAPERFERAANLPHHPLEELAVGRDRQPPVAELRRRLEEWSPGTVLLPVPSTTERTAIYVSTLLALADLEPSPDLYLYGPEDELEASAGSRELLYTLEAPQGAELYLAPANRVRLGPGEEVTLRSTGEGSAPAALWVRHSGRALEFRPQKYPLRLHIWGAGEKIIYRSYAISGETGAVISLADLGDPGTVVAAVCEVQGERCGAAFALQP</sequence>
<organism evidence="1 2">
    <name type="scientific">Rubrobacter taiwanensis</name>
    <dbReference type="NCBI Taxonomy" id="185139"/>
    <lineage>
        <taxon>Bacteria</taxon>
        <taxon>Bacillati</taxon>
        <taxon>Actinomycetota</taxon>
        <taxon>Rubrobacteria</taxon>
        <taxon>Rubrobacterales</taxon>
        <taxon>Rubrobacteraceae</taxon>
        <taxon>Rubrobacter</taxon>
    </lineage>
</organism>
<proteinExistence type="predicted"/>
<keyword evidence="2" id="KW-1185">Reference proteome</keyword>
<reference evidence="1 2" key="1">
    <citation type="submission" date="2019-03" db="EMBL/GenBank/DDBJ databases">
        <title>Whole genome sequence of a novel Rubrobacter taiwanensis strain, isolated from Yellowstone National Park.</title>
        <authorList>
            <person name="Freed S."/>
            <person name="Ramaley R.F."/>
            <person name="Kyndt J.A."/>
        </authorList>
    </citation>
    <scope>NUCLEOTIDE SEQUENCE [LARGE SCALE GENOMIC DNA]</scope>
    <source>
        <strain evidence="1 2">Yellowstone</strain>
    </source>
</reference>
<protein>
    <submittedName>
        <fullName evidence="1">Uncharacterized protein</fullName>
    </submittedName>
</protein>